<dbReference type="InterPro" id="IPR008258">
    <property type="entry name" value="Transglycosylase_SLT_dom_1"/>
</dbReference>
<dbReference type="PANTHER" id="PTHR37423">
    <property type="entry name" value="SOLUBLE LYTIC MUREIN TRANSGLYCOSYLASE-RELATED"/>
    <property type="match status" value="1"/>
</dbReference>
<protein>
    <submittedName>
        <fullName evidence="3">Soluble lytic murein transglycosylase</fullName>
    </submittedName>
</protein>
<organism evidence="3 4">
    <name type="scientific">Clostridium frigidicarnis</name>
    <dbReference type="NCBI Taxonomy" id="84698"/>
    <lineage>
        <taxon>Bacteria</taxon>
        <taxon>Bacillati</taxon>
        <taxon>Bacillota</taxon>
        <taxon>Clostridia</taxon>
        <taxon>Eubacteriales</taxon>
        <taxon>Clostridiaceae</taxon>
        <taxon>Clostridium</taxon>
    </lineage>
</organism>
<dbReference type="InterPro" id="IPR023346">
    <property type="entry name" value="Lysozyme-like_dom_sf"/>
</dbReference>
<dbReference type="Gene3D" id="1.10.530.10">
    <property type="match status" value="1"/>
</dbReference>
<keyword evidence="1" id="KW-1133">Transmembrane helix</keyword>
<sequence length="186" mass="21947">MKHIKNYILAFILVLVSFCIMYKAAKFIYPFKYEDYVVKYSKEYNIDPYLVTAVIKTESGFKHNVKSHKNAIGLMQLTEETAQWVAEKMKIKDFSTEMLENPEVNIAMGCWYLDNLKEEFNGDITLTLAAYNGGRGNVQKWLKDDRYSEDGKTLTYIPFKETDKYIKKVEVNYKIYKMLYKNLDKQ</sequence>
<dbReference type="RefSeq" id="WP_090042421.1">
    <property type="nucleotide sequence ID" value="NZ_FOKI01000028.1"/>
</dbReference>
<evidence type="ECO:0000313" key="4">
    <source>
        <dbReference type="Proteomes" id="UP000198619"/>
    </source>
</evidence>
<dbReference type="SUPFAM" id="SSF53955">
    <property type="entry name" value="Lysozyme-like"/>
    <property type="match status" value="1"/>
</dbReference>
<dbReference type="EMBL" id="FOKI01000028">
    <property type="protein sequence ID" value="SFB31505.1"/>
    <property type="molecule type" value="Genomic_DNA"/>
</dbReference>
<gene>
    <name evidence="3" type="ORF">SAMN04488528_102833</name>
</gene>
<evidence type="ECO:0000313" key="3">
    <source>
        <dbReference type="EMBL" id="SFB31505.1"/>
    </source>
</evidence>
<keyword evidence="4" id="KW-1185">Reference proteome</keyword>
<accession>A0A1I1A0L8</accession>
<feature type="domain" description="Transglycosylase SLT" evidence="2">
    <location>
        <begin position="36"/>
        <end position="149"/>
    </location>
</feature>
<dbReference type="AlphaFoldDB" id="A0A1I1A0L8"/>
<evidence type="ECO:0000256" key="1">
    <source>
        <dbReference type="SAM" id="Phobius"/>
    </source>
</evidence>
<dbReference type="OrthoDB" id="9815002at2"/>
<keyword evidence="1" id="KW-0472">Membrane</keyword>
<reference evidence="3 4" key="1">
    <citation type="submission" date="2016-10" db="EMBL/GenBank/DDBJ databases">
        <authorList>
            <person name="de Groot N.N."/>
        </authorList>
    </citation>
    <scope>NUCLEOTIDE SEQUENCE [LARGE SCALE GENOMIC DNA]</scope>
    <source>
        <strain evidence="3 4">DSM 12271</strain>
    </source>
</reference>
<dbReference type="CDD" id="cd16896">
    <property type="entry name" value="LT_Slt70-like"/>
    <property type="match status" value="1"/>
</dbReference>
<evidence type="ECO:0000259" key="2">
    <source>
        <dbReference type="Pfam" id="PF01464"/>
    </source>
</evidence>
<keyword evidence="1" id="KW-0812">Transmembrane</keyword>
<proteinExistence type="predicted"/>
<name>A0A1I1A0L8_9CLOT</name>
<dbReference type="Pfam" id="PF01464">
    <property type="entry name" value="SLT"/>
    <property type="match status" value="1"/>
</dbReference>
<dbReference type="Proteomes" id="UP000198619">
    <property type="component" value="Unassembled WGS sequence"/>
</dbReference>
<dbReference type="PANTHER" id="PTHR37423:SF2">
    <property type="entry name" value="MEMBRANE-BOUND LYTIC MUREIN TRANSGLYCOSYLASE C"/>
    <property type="match status" value="1"/>
</dbReference>
<feature type="transmembrane region" description="Helical" evidence="1">
    <location>
        <begin position="7"/>
        <end position="25"/>
    </location>
</feature>
<dbReference type="STRING" id="84698.SAMN04488528_102833"/>